<dbReference type="GO" id="GO:0015109">
    <property type="term" value="F:chromate transmembrane transporter activity"/>
    <property type="evidence" value="ECO:0007669"/>
    <property type="project" value="InterPro"/>
</dbReference>
<feature type="transmembrane region" description="Helical" evidence="7">
    <location>
        <begin position="80"/>
        <end position="107"/>
    </location>
</feature>
<comment type="caution">
    <text evidence="8">The sequence shown here is derived from an EMBL/GenBank/DDBJ whole genome shotgun (WGS) entry which is preliminary data.</text>
</comment>
<protein>
    <submittedName>
        <fullName evidence="8">Chromate transporter</fullName>
    </submittedName>
</protein>
<feature type="transmembrane region" description="Helical" evidence="7">
    <location>
        <begin position="201"/>
        <end position="221"/>
    </location>
</feature>
<dbReference type="PIRSF" id="PIRSF004810">
    <property type="entry name" value="ChrA"/>
    <property type="match status" value="1"/>
</dbReference>
<name>A0A2H9YTM1_9GAMM</name>
<sequence length="401" mass="44808">MPSISLYRIFLIFLQLGCISFGGPAAHLVFFHRKFVTQLQWLNDTQYSQLVALAQLLPGPSSSQVGLSIGYLQRGYTGAVIAWLGFTLPSMILMALVALLGQSYFYILNSNSFHTIQLIVFSVIAWAFWQMLRSFCKTAWQYAVLILSAVLLMVVSASFNQILVIMLGAICGLLAGHFSQSDSKPKEINKTAISSPYIRSAAAPYWLLAFILPFILLPLAGKLWGESDLQFFANFYQTGSLVFGGGHVILPLLHQDFVTTGLVSAQSFDLGYAFVQLMPGPLFSFASYIGALLPWTPYVWLNAVLATCAIFLPSFFLIFATLPYWSWLMQQRHIHQAVMGINAAVVGLLLYLLLDLSQRYFSYGSDLVFVAVMIALLRSKLPVWFSLIFGFVLYQSYLNFF</sequence>
<dbReference type="RefSeq" id="WP_100534891.1">
    <property type="nucleotide sequence ID" value="NZ_CBDBYO010000006.1"/>
</dbReference>
<dbReference type="NCBIfam" id="TIGR00937">
    <property type="entry name" value="2A51"/>
    <property type="match status" value="1"/>
</dbReference>
<evidence type="ECO:0000256" key="7">
    <source>
        <dbReference type="SAM" id="Phobius"/>
    </source>
</evidence>
<feature type="transmembrane region" description="Helical" evidence="7">
    <location>
        <begin position="6"/>
        <end position="31"/>
    </location>
</feature>
<feature type="transmembrane region" description="Helical" evidence="7">
    <location>
        <begin position="233"/>
        <end position="253"/>
    </location>
</feature>
<dbReference type="PANTHER" id="PTHR33567">
    <property type="entry name" value="CHROMATE ION TRANSPORTER (EUROFUNG)"/>
    <property type="match status" value="1"/>
</dbReference>
<evidence type="ECO:0000256" key="6">
    <source>
        <dbReference type="ARBA" id="ARBA00023136"/>
    </source>
</evidence>
<feature type="transmembrane region" description="Helical" evidence="7">
    <location>
        <begin position="162"/>
        <end position="180"/>
    </location>
</feature>
<comment type="subcellular location">
    <subcellularLocation>
        <location evidence="1">Cell membrane</location>
        <topology evidence="1">Multi-pass membrane protein</topology>
    </subcellularLocation>
</comment>
<dbReference type="InterPro" id="IPR014047">
    <property type="entry name" value="Chr_Tranpt_l_chain"/>
</dbReference>
<dbReference type="EMBL" id="PHRG01000002">
    <property type="protein sequence ID" value="PJO75997.1"/>
    <property type="molecule type" value="Genomic_DNA"/>
</dbReference>
<dbReference type="GeneID" id="97175971"/>
<dbReference type="Pfam" id="PF02417">
    <property type="entry name" value="Chromate_transp"/>
    <property type="match status" value="2"/>
</dbReference>
<proteinExistence type="inferred from homology"/>
<dbReference type="Proteomes" id="UP000243446">
    <property type="component" value="Unassembled WGS sequence"/>
</dbReference>
<accession>A0A2H9YTM1</accession>
<organism evidence="8 9">
    <name type="scientific">Acinetobacter pseudolwoffii</name>
    <dbReference type="NCBI Taxonomy" id="2053287"/>
    <lineage>
        <taxon>Bacteria</taxon>
        <taxon>Pseudomonadati</taxon>
        <taxon>Pseudomonadota</taxon>
        <taxon>Gammaproteobacteria</taxon>
        <taxon>Moraxellales</taxon>
        <taxon>Moraxellaceae</taxon>
        <taxon>Acinetobacter</taxon>
    </lineage>
</organism>
<keyword evidence="3" id="KW-1003">Cell membrane</keyword>
<evidence type="ECO:0000256" key="3">
    <source>
        <dbReference type="ARBA" id="ARBA00022475"/>
    </source>
</evidence>
<comment type="similarity">
    <text evidence="2">Belongs to the chromate ion transporter (CHR) (TC 2.A.51) family.</text>
</comment>
<evidence type="ECO:0000256" key="2">
    <source>
        <dbReference type="ARBA" id="ARBA00005262"/>
    </source>
</evidence>
<feature type="transmembrane region" description="Helical" evidence="7">
    <location>
        <begin position="274"/>
        <end position="293"/>
    </location>
</feature>
<keyword evidence="4 7" id="KW-0812">Transmembrane</keyword>
<gene>
    <name evidence="8" type="ORF">CWI32_06435</name>
</gene>
<dbReference type="GO" id="GO:0005886">
    <property type="term" value="C:plasma membrane"/>
    <property type="evidence" value="ECO:0007669"/>
    <property type="project" value="UniProtKB-SubCell"/>
</dbReference>
<dbReference type="PANTHER" id="PTHR33567:SF3">
    <property type="entry name" value="CHROMATE ION TRANSPORTER (EUROFUNG)"/>
    <property type="match status" value="1"/>
</dbReference>
<evidence type="ECO:0000313" key="8">
    <source>
        <dbReference type="EMBL" id="PJO75997.1"/>
    </source>
</evidence>
<reference evidence="8 9" key="1">
    <citation type="submission" date="2017-11" db="EMBL/GenBank/DDBJ databases">
        <title>Revising the taxonomy of the Acinetobacter lwoffii group: the description of Acinetobacter pseudolwoffii sp. nov. and emended description of Acinetobacter lwoffii.</title>
        <authorList>
            <person name="Nemec A."/>
            <person name="Radolfova-Krizova L."/>
        </authorList>
    </citation>
    <scope>NUCLEOTIDE SEQUENCE [LARGE SCALE GENOMIC DNA]</scope>
    <source>
        <strain evidence="8 9">ANC 5044</strain>
    </source>
</reference>
<feature type="transmembrane region" description="Helical" evidence="7">
    <location>
        <begin position="299"/>
        <end position="325"/>
    </location>
</feature>
<evidence type="ECO:0000256" key="5">
    <source>
        <dbReference type="ARBA" id="ARBA00022989"/>
    </source>
</evidence>
<keyword evidence="6 7" id="KW-0472">Membrane</keyword>
<dbReference type="InterPro" id="IPR003370">
    <property type="entry name" value="Chromate_transpt"/>
</dbReference>
<feature type="transmembrane region" description="Helical" evidence="7">
    <location>
        <begin position="139"/>
        <end position="156"/>
    </location>
</feature>
<feature type="transmembrane region" description="Helical" evidence="7">
    <location>
        <begin position="113"/>
        <end position="132"/>
    </location>
</feature>
<evidence type="ECO:0000256" key="1">
    <source>
        <dbReference type="ARBA" id="ARBA00004651"/>
    </source>
</evidence>
<feature type="transmembrane region" description="Helical" evidence="7">
    <location>
        <begin position="337"/>
        <end position="354"/>
    </location>
</feature>
<dbReference type="AlphaFoldDB" id="A0A2H9YTM1"/>
<evidence type="ECO:0000256" key="4">
    <source>
        <dbReference type="ARBA" id="ARBA00022692"/>
    </source>
</evidence>
<keyword evidence="5 7" id="KW-1133">Transmembrane helix</keyword>
<evidence type="ECO:0000313" key="9">
    <source>
        <dbReference type="Proteomes" id="UP000243446"/>
    </source>
</evidence>